<dbReference type="Gene3D" id="3.40.50.300">
    <property type="entry name" value="P-loop containing nucleotide triphosphate hydrolases"/>
    <property type="match status" value="2"/>
</dbReference>
<reference evidence="3" key="2">
    <citation type="submission" date="2021-04" db="EMBL/GenBank/DDBJ databases">
        <title>Novel species in family Eggerthellaceae.</title>
        <authorList>
            <person name="Zhang G."/>
        </authorList>
    </citation>
    <scope>NUCLEOTIDE SEQUENCE</scope>
    <source>
        <strain evidence="3">Zg-886</strain>
    </source>
</reference>
<dbReference type="Proteomes" id="UP000671910">
    <property type="component" value="Chromosome"/>
</dbReference>
<reference evidence="2 4" key="1">
    <citation type="submission" date="2019-11" db="EMBL/GenBank/DDBJ databases">
        <title>Eggerthellaceae novel genus isolated from the rectal contents of marmort.</title>
        <authorList>
            <person name="Zhang G."/>
        </authorList>
    </citation>
    <scope>NUCLEOTIDE SEQUENCE [LARGE SCALE GENOMIC DNA]</scope>
    <source>
        <strain evidence="4">zg-886</strain>
        <strain evidence="2">Zg-886</strain>
    </source>
</reference>
<keyword evidence="4" id="KW-1185">Reference proteome</keyword>
<feature type="domain" description="Polyphosphate kinase-2-related" evidence="1">
    <location>
        <begin position="165"/>
        <end position="275"/>
    </location>
</feature>
<dbReference type="KEGG" id="ebz:J7S26_01535"/>
<dbReference type="Proteomes" id="UP000636394">
    <property type="component" value="Unassembled WGS sequence"/>
</dbReference>
<dbReference type="AlphaFoldDB" id="A0A9E6SUL2"/>
<dbReference type="PANTHER" id="PTHR34383:SF3">
    <property type="entry name" value="POLYPHOSPHATE:AMP PHOSPHOTRANSFERASE"/>
    <property type="match status" value="1"/>
</dbReference>
<evidence type="ECO:0000313" key="3">
    <source>
        <dbReference type="EMBL" id="QTU84640.1"/>
    </source>
</evidence>
<sequence length="579" mass="66615">MLESVDFSLEPLDKASYKEQHDALMDRLVVLQQQARSAGVGLVVLFEGWNGAGKGSRISDLMYRLDARSTSVHVTENLDVKALQDFPGSLYGVTGMHPSMEEFWRSLGERGTMTFYDRGWYTAAMQHMLYSVFGEIALQKRSRGKSEKAVSLAMEKAREERHIDTLHRYLTSAADFEAQLVDDGYVVVKFFVHVTHEAQRDRLKRLYNDPRTRWRVDKDKLLRSSNYSETYRLYDNLLEGSDFSYAPWHLINGEDKRRANLQIASTLVKAIEDALAKGPDEAAAQAAAKAQANSAGALAAAPLFGRTPEEEAAIVAEAEAAAREAASKAPRASRFPLIDDYPRLDEIRHDLALEPEEYRRELKKQQKRLFNLEMEMYQKRIPLILMYEGWDAAGKGGNIKRVAQALDARAYTIFPSPAPTKPELMHPFLWRYWTRLPKAGHVGIYDRSWYGRVLVERVEGFASSSEWARAYDEINEFEQELVRWGAILLKFWVNISPEEQLARFRAREQDPSKQWKMTDEDWRNRDKFPQYKAAVEDMFRLTSTPFAPWIVLESDDKRYARIKALQIINDALDVRLHEN</sequence>
<dbReference type="RefSeq" id="WP_165059659.1">
    <property type="nucleotide sequence ID" value="NZ_CP072829.1"/>
</dbReference>
<name>A0A9E6SUL2_9ACTN</name>
<feature type="domain" description="Polyphosphate kinase-2-related" evidence="1">
    <location>
        <begin position="12"/>
        <end position="129"/>
    </location>
</feature>
<accession>A0A9E6SUL2</accession>
<dbReference type="EMBL" id="CP072829">
    <property type="protein sequence ID" value="QTU84640.1"/>
    <property type="molecule type" value="Genomic_DNA"/>
</dbReference>
<organism evidence="3 5">
    <name type="scientific">Xiamenia xianingshaonis</name>
    <dbReference type="NCBI Taxonomy" id="2682776"/>
    <lineage>
        <taxon>Bacteria</taxon>
        <taxon>Bacillati</taxon>
        <taxon>Actinomycetota</taxon>
        <taxon>Coriobacteriia</taxon>
        <taxon>Eggerthellales</taxon>
        <taxon>Eggerthellaceae</taxon>
        <taxon>Xiamenia</taxon>
    </lineage>
</organism>
<dbReference type="SUPFAM" id="SSF52540">
    <property type="entry name" value="P-loop containing nucleoside triphosphate hydrolases"/>
    <property type="match status" value="2"/>
</dbReference>
<dbReference type="InterPro" id="IPR027417">
    <property type="entry name" value="P-loop_NTPase"/>
</dbReference>
<feature type="domain" description="Polyphosphate kinase-2-related" evidence="1">
    <location>
        <begin position="354"/>
        <end position="575"/>
    </location>
</feature>
<protein>
    <submittedName>
        <fullName evidence="3">Polyphosphate--AMP phosphotransferase</fullName>
    </submittedName>
</protein>
<proteinExistence type="predicted"/>
<evidence type="ECO:0000313" key="4">
    <source>
        <dbReference type="Proteomes" id="UP000636394"/>
    </source>
</evidence>
<gene>
    <name evidence="2" type="ORF">GMI68_00565</name>
    <name evidence="3" type="ORF">J7S26_01535</name>
</gene>
<dbReference type="EMBL" id="WPCR01000001">
    <property type="protein sequence ID" value="NHM13276.1"/>
    <property type="molecule type" value="Genomic_DNA"/>
</dbReference>
<evidence type="ECO:0000313" key="2">
    <source>
        <dbReference type="EMBL" id="NHM13276.1"/>
    </source>
</evidence>
<dbReference type="InterPro" id="IPR022488">
    <property type="entry name" value="PPK2-related"/>
</dbReference>
<evidence type="ECO:0000259" key="1">
    <source>
        <dbReference type="Pfam" id="PF03976"/>
    </source>
</evidence>
<dbReference type="PANTHER" id="PTHR34383">
    <property type="entry name" value="POLYPHOSPHATE:AMP PHOSPHOTRANSFERASE-RELATED"/>
    <property type="match status" value="1"/>
</dbReference>
<evidence type="ECO:0000313" key="5">
    <source>
        <dbReference type="Proteomes" id="UP000671910"/>
    </source>
</evidence>
<dbReference type="Pfam" id="PF03976">
    <property type="entry name" value="PPK2"/>
    <property type="match status" value="3"/>
</dbReference>